<dbReference type="AlphaFoldDB" id="H0VTN6"/>
<evidence type="ECO:0000256" key="10">
    <source>
        <dbReference type="SAM" id="MobiDB-lite"/>
    </source>
</evidence>
<dbReference type="eggNOG" id="ENOG502QQ44">
    <property type="taxonomic scope" value="Eukaryota"/>
</dbReference>
<organism evidence="14 15">
    <name type="scientific">Cavia porcellus</name>
    <name type="common">Guinea pig</name>
    <dbReference type="NCBI Taxonomy" id="10141"/>
    <lineage>
        <taxon>Eukaryota</taxon>
        <taxon>Metazoa</taxon>
        <taxon>Chordata</taxon>
        <taxon>Craniata</taxon>
        <taxon>Vertebrata</taxon>
        <taxon>Euteleostomi</taxon>
        <taxon>Mammalia</taxon>
        <taxon>Eutheria</taxon>
        <taxon>Euarchontoglires</taxon>
        <taxon>Glires</taxon>
        <taxon>Rodentia</taxon>
        <taxon>Hystricomorpha</taxon>
        <taxon>Caviidae</taxon>
        <taxon>Cavia</taxon>
    </lineage>
</organism>
<evidence type="ECO:0000259" key="13">
    <source>
        <dbReference type="SMART" id="SM00035"/>
    </source>
</evidence>
<evidence type="ECO:0000256" key="6">
    <source>
        <dbReference type="ARBA" id="ARBA00023157"/>
    </source>
</evidence>
<feature type="compositionally biased region" description="Basic and acidic residues" evidence="10">
    <location>
        <begin position="275"/>
        <end position="286"/>
    </location>
</feature>
<evidence type="ECO:0000256" key="4">
    <source>
        <dbReference type="ARBA" id="ARBA00022729"/>
    </source>
</evidence>
<dbReference type="PANTHER" id="PTHR10970:SF2">
    <property type="entry name" value="CLUSTERIN-LIKE PROTEIN 1"/>
    <property type="match status" value="1"/>
</dbReference>
<evidence type="ECO:0000256" key="1">
    <source>
        <dbReference type="ARBA" id="ARBA00004613"/>
    </source>
</evidence>
<keyword evidence="4 11" id="KW-0732">Signal</keyword>
<dbReference type="VEuPathDB" id="HostDB:ENSCPOG00000015573"/>
<evidence type="ECO:0000256" key="11">
    <source>
        <dbReference type="SAM" id="SignalP"/>
    </source>
</evidence>
<feature type="domain" description="Clusterin C-terminal" evidence="13">
    <location>
        <begin position="237"/>
        <end position="460"/>
    </location>
</feature>
<keyword evidence="7" id="KW-0325">Glycoprotein</keyword>
<accession>H0VTN6</accession>
<dbReference type="RefSeq" id="XP_063087955.1">
    <property type="nucleotide sequence ID" value="XM_063231885.1"/>
</dbReference>
<dbReference type="GO" id="GO:0005615">
    <property type="term" value="C:extracellular space"/>
    <property type="evidence" value="ECO:0007669"/>
    <property type="project" value="TreeGrafter"/>
</dbReference>
<dbReference type="InterPro" id="IPR000753">
    <property type="entry name" value="Clusterin-like"/>
</dbReference>
<evidence type="ECO:0000256" key="9">
    <source>
        <dbReference type="SAM" id="Coils"/>
    </source>
</evidence>
<keyword evidence="5 9" id="KW-0175">Coiled coil</keyword>
<dbReference type="InParanoid" id="H0VTN6"/>
<dbReference type="Ensembl" id="ENSCPOT00000015725.3">
    <property type="protein sequence ID" value="ENSCPOP00000014042.2"/>
    <property type="gene ID" value="ENSCPOG00000015573.4"/>
</dbReference>
<evidence type="ECO:0000313" key="14">
    <source>
        <dbReference type="Ensembl" id="ENSCPOP00000014042.2"/>
    </source>
</evidence>
<dbReference type="EMBL" id="AAKN02020676">
    <property type="status" value="NOT_ANNOTATED_CDS"/>
    <property type="molecule type" value="Genomic_DNA"/>
</dbReference>
<evidence type="ECO:0000256" key="3">
    <source>
        <dbReference type="ARBA" id="ARBA00022525"/>
    </source>
</evidence>
<dbReference type="GO" id="GO:0051787">
    <property type="term" value="F:misfolded protein binding"/>
    <property type="evidence" value="ECO:0007669"/>
    <property type="project" value="TreeGrafter"/>
</dbReference>
<dbReference type="OMA" id="YLSEDCP"/>
<name>H0VTN6_CAVPO</name>
<reference evidence="14" key="3">
    <citation type="submission" date="2025-09" db="UniProtKB">
        <authorList>
            <consortium name="Ensembl"/>
        </authorList>
    </citation>
    <scope>IDENTIFICATION</scope>
    <source>
        <strain evidence="14">2N</strain>
    </source>
</reference>
<reference evidence="15" key="1">
    <citation type="journal article" date="2011" name="Nature">
        <title>A high-resolution map of human evolutionary constraint using 29 mammals.</title>
        <authorList>
            <person name="Lindblad-Toh K."/>
            <person name="Garber M."/>
            <person name="Zuk O."/>
            <person name="Lin M.F."/>
            <person name="Parker B.J."/>
            <person name="Washietl S."/>
            <person name="Kheradpour P."/>
            <person name="Ernst J."/>
            <person name="Jordan G."/>
            <person name="Mauceli E."/>
            <person name="Ward L.D."/>
            <person name="Lowe C.B."/>
            <person name="Holloway A.K."/>
            <person name="Clamp M."/>
            <person name="Gnerre S."/>
            <person name="Alfoldi J."/>
            <person name="Beal K."/>
            <person name="Chang J."/>
            <person name="Clawson H."/>
            <person name="Cuff J."/>
            <person name="Di Palma F."/>
            <person name="Fitzgerald S."/>
            <person name="Flicek P."/>
            <person name="Guttman M."/>
            <person name="Hubisz M.J."/>
            <person name="Jaffe D.B."/>
            <person name="Jungreis I."/>
            <person name="Kent W.J."/>
            <person name="Kostka D."/>
            <person name="Lara M."/>
            <person name="Martins A.L."/>
            <person name="Massingham T."/>
            <person name="Moltke I."/>
            <person name="Raney B.J."/>
            <person name="Rasmussen M.D."/>
            <person name="Robinson J."/>
            <person name="Stark A."/>
            <person name="Vilella A.J."/>
            <person name="Wen J."/>
            <person name="Xie X."/>
            <person name="Zody M.C."/>
            <person name="Baldwin J."/>
            <person name="Bloom T."/>
            <person name="Chin C.W."/>
            <person name="Heiman D."/>
            <person name="Nicol R."/>
            <person name="Nusbaum C."/>
            <person name="Young S."/>
            <person name="Wilkinson J."/>
            <person name="Worley K.C."/>
            <person name="Kovar C.L."/>
            <person name="Muzny D.M."/>
            <person name="Gibbs R.A."/>
            <person name="Cree A."/>
            <person name="Dihn H.H."/>
            <person name="Fowler G."/>
            <person name="Jhangiani S."/>
            <person name="Joshi V."/>
            <person name="Lee S."/>
            <person name="Lewis L.R."/>
            <person name="Nazareth L.V."/>
            <person name="Okwuonu G."/>
            <person name="Santibanez J."/>
            <person name="Warren W.C."/>
            <person name="Mardis E.R."/>
            <person name="Weinstock G.M."/>
            <person name="Wilson R.K."/>
            <person name="Delehaunty K."/>
            <person name="Dooling D."/>
            <person name="Fronik C."/>
            <person name="Fulton L."/>
            <person name="Fulton B."/>
            <person name="Graves T."/>
            <person name="Minx P."/>
            <person name="Sodergren E."/>
            <person name="Birney E."/>
            <person name="Margulies E.H."/>
            <person name="Herrero J."/>
            <person name="Green E.D."/>
            <person name="Haussler D."/>
            <person name="Siepel A."/>
            <person name="Goldman N."/>
            <person name="Pollard K.S."/>
            <person name="Pedersen J.S."/>
            <person name="Lander E.S."/>
            <person name="Kellis M."/>
        </authorList>
    </citation>
    <scope>NUCLEOTIDE SEQUENCE [LARGE SCALE GENOMIC DNA]</scope>
    <source>
        <strain evidence="15">2N</strain>
    </source>
</reference>
<comment type="similarity">
    <text evidence="2 8">Belongs to the clusterin family.</text>
</comment>
<dbReference type="SMART" id="SM00030">
    <property type="entry name" value="CLb"/>
    <property type="match status" value="1"/>
</dbReference>
<evidence type="ECO:0000256" key="2">
    <source>
        <dbReference type="ARBA" id="ARBA00010069"/>
    </source>
</evidence>
<protein>
    <recommendedName>
        <fullName evidence="8">Clusterin</fullName>
    </recommendedName>
</protein>
<dbReference type="Proteomes" id="UP000005447">
    <property type="component" value="Unassembled WGS sequence"/>
</dbReference>
<dbReference type="Pfam" id="PF01093">
    <property type="entry name" value="Clusterin"/>
    <property type="match status" value="1"/>
</dbReference>
<feature type="chain" id="PRO_5003542428" description="Clusterin" evidence="11">
    <location>
        <begin position="21"/>
        <end position="466"/>
    </location>
</feature>
<evidence type="ECO:0000256" key="7">
    <source>
        <dbReference type="ARBA" id="ARBA00023180"/>
    </source>
</evidence>
<comment type="subcellular location">
    <subcellularLocation>
        <location evidence="1">Secreted</location>
    </subcellularLocation>
</comment>
<dbReference type="PANTHER" id="PTHR10970">
    <property type="entry name" value="CLUSTERIN"/>
    <property type="match status" value="1"/>
</dbReference>
<dbReference type="GeneTree" id="ENSGT00530000063668"/>
<evidence type="ECO:0000313" key="15">
    <source>
        <dbReference type="Proteomes" id="UP000005447"/>
    </source>
</evidence>
<feature type="domain" description="Clusterin N-terminal" evidence="12">
    <location>
        <begin position="26"/>
        <end position="236"/>
    </location>
</feature>
<feature type="region of interest" description="Disordered" evidence="10">
    <location>
        <begin position="274"/>
        <end position="307"/>
    </location>
</feature>
<dbReference type="GO" id="GO:0005634">
    <property type="term" value="C:nucleus"/>
    <property type="evidence" value="ECO:0007669"/>
    <property type="project" value="TreeGrafter"/>
</dbReference>
<dbReference type="InterPro" id="IPR016014">
    <property type="entry name" value="Clusterin_N"/>
</dbReference>
<dbReference type="InterPro" id="IPR016015">
    <property type="entry name" value="Clusterin_C"/>
</dbReference>
<dbReference type="GeneID" id="100720265"/>
<gene>
    <name evidence="14" type="primary">CLUL1</name>
</gene>
<keyword evidence="6" id="KW-1015">Disulfide bond</keyword>
<evidence type="ECO:0000256" key="8">
    <source>
        <dbReference type="RuleBase" id="RU000629"/>
    </source>
</evidence>
<proteinExistence type="inferred from homology"/>
<dbReference type="STRING" id="10141.ENSCPOP00000014042"/>
<dbReference type="HOGENOM" id="CLU_042162_0_0_1"/>
<reference evidence="14" key="2">
    <citation type="submission" date="2025-08" db="UniProtKB">
        <authorList>
            <consortium name="Ensembl"/>
        </authorList>
    </citation>
    <scope>IDENTIFICATION</scope>
    <source>
        <strain evidence="14">2N</strain>
    </source>
</reference>
<keyword evidence="3" id="KW-0964">Secreted</keyword>
<evidence type="ECO:0000259" key="12">
    <source>
        <dbReference type="SMART" id="SM00030"/>
    </source>
</evidence>
<feature type="signal peptide" evidence="11">
    <location>
        <begin position="1"/>
        <end position="20"/>
    </location>
</feature>
<keyword evidence="15" id="KW-1185">Reference proteome</keyword>
<feature type="coiled-coil region" evidence="9">
    <location>
        <begin position="63"/>
        <end position="101"/>
    </location>
</feature>
<sequence length="466" mass="53378">MKLPLLMFPVCLLWLKDCHCAPTWKDKTAISENANSFSEAGEIDVDGEVKIALIGIKQMKIMMERREEEHSKLMKTLKKCKEEKQEALKLMNEVHEHLEEEESLCQVSLADSWDECRACLESNCMRFDTTCQPAWSSVKNMVEQFFRKIYQFLFPLQENDRSGPVSKGVTEEDAQVSHIEHVFSQLSADVTSLFNRSLYVFKQLRREFDQAFQSYFTSGTDVTEPFFFPSLSKEPAYRADAEPSWAIPNVFQLLCNLSFSVYQSVSEKLITTLRATEDPPKQDKDSNQGGPISKILPEQDRGSDGKLGQNLSDCVNFRKRCQKCQDYLSDDCPNVPELYRELNEALRLVSRSNQQYDQVVQMTQYHLEDTTLLMEKMREQFGWVSELAYQSPGAEDIFNPVKVMVALSAHEGNSSDQDDTVVPSSLLPSSNFTLSSPLEKSAGNANFIDHVVEKVLQHFKEHFKTW</sequence>
<dbReference type="SMART" id="SM00035">
    <property type="entry name" value="CLa"/>
    <property type="match status" value="1"/>
</dbReference>
<dbReference type="FunCoup" id="H0VTN6">
    <property type="interactions" value="22"/>
</dbReference>
<evidence type="ECO:0000256" key="5">
    <source>
        <dbReference type="ARBA" id="ARBA00023054"/>
    </source>
</evidence>
<dbReference type="RefSeq" id="XP_063087956.1">
    <property type="nucleotide sequence ID" value="XM_063231886.1"/>
</dbReference>